<dbReference type="AlphaFoldDB" id="A0A7Y2E9Y0"/>
<name>A0A7Y2E9Y0_UNCEI</name>
<proteinExistence type="predicted"/>
<dbReference type="InterPro" id="IPR011053">
    <property type="entry name" value="Single_hybrid_motif"/>
</dbReference>
<dbReference type="FunFam" id="2.40.50.100:FF:000003">
    <property type="entry name" value="Acetyl-CoA carboxylase biotin carboxyl carrier protein"/>
    <property type="match status" value="1"/>
</dbReference>
<dbReference type="EMBL" id="JABDJR010000189">
    <property type="protein sequence ID" value="NNF06105.1"/>
    <property type="molecule type" value="Genomic_DNA"/>
</dbReference>
<accession>A0A7Y2E9Y0</accession>
<evidence type="ECO:0000256" key="1">
    <source>
        <dbReference type="ARBA" id="ARBA00023267"/>
    </source>
</evidence>
<dbReference type="CDD" id="cd06850">
    <property type="entry name" value="biotinyl_domain"/>
    <property type="match status" value="1"/>
</dbReference>
<reference evidence="3 4" key="1">
    <citation type="submission" date="2020-03" db="EMBL/GenBank/DDBJ databases">
        <title>Metabolic flexibility allows generalist bacteria to become dominant in a frequently disturbed ecosystem.</title>
        <authorList>
            <person name="Chen Y.-J."/>
            <person name="Leung P.M."/>
            <person name="Bay S.K."/>
            <person name="Hugenholtz P."/>
            <person name="Kessler A.J."/>
            <person name="Shelley G."/>
            <person name="Waite D.W."/>
            <person name="Cook P.L."/>
            <person name="Greening C."/>
        </authorList>
    </citation>
    <scope>NUCLEOTIDE SEQUENCE [LARGE SCALE GENOMIC DNA]</scope>
    <source>
        <strain evidence="3">SS_bin_28</strain>
    </source>
</reference>
<dbReference type="PANTHER" id="PTHR45266">
    <property type="entry name" value="OXALOACETATE DECARBOXYLASE ALPHA CHAIN"/>
    <property type="match status" value="1"/>
</dbReference>
<organism evidence="3 4">
    <name type="scientific">Eiseniibacteriota bacterium</name>
    <dbReference type="NCBI Taxonomy" id="2212470"/>
    <lineage>
        <taxon>Bacteria</taxon>
        <taxon>Candidatus Eiseniibacteriota</taxon>
    </lineage>
</organism>
<feature type="domain" description="Lipoyl-binding" evidence="2">
    <location>
        <begin position="97"/>
        <end position="168"/>
    </location>
</feature>
<dbReference type="InterPro" id="IPR000089">
    <property type="entry name" value="Biotin_lipoyl"/>
</dbReference>
<keyword evidence="1" id="KW-0092">Biotin</keyword>
<evidence type="ECO:0000313" key="4">
    <source>
        <dbReference type="Proteomes" id="UP000547674"/>
    </source>
</evidence>
<dbReference type="Pfam" id="PF00364">
    <property type="entry name" value="Biotin_lipoyl"/>
    <property type="match status" value="1"/>
</dbReference>
<dbReference type="Proteomes" id="UP000547674">
    <property type="component" value="Unassembled WGS sequence"/>
</dbReference>
<comment type="caution">
    <text evidence="3">The sequence shown here is derived from an EMBL/GenBank/DDBJ whole genome shotgun (WGS) entry which is preliminary data.</text>
</comment>
<evidence type="ECO:0000259" key="2">
    <source>
        <dbReference type="PROSITE" id="PS50968"/>
    </source>
</evidence>
<dbReference type="SUPFAM" id="SSF51230">
    <property type="entry name" value="Single hybrid motif"/>
    <property type="match status" value="1"/>
</dbReference>
<dbReference type="PROSITE" id="PS50968">
    <property type="entry name" value="BIOTINYL_LIPOYL"/>
    <property type="match status" value="1"/>
</dbReference>
<dbReference type="InterPro" id="IPR050709">
    <property type="entry name" value="Biotin_Carboxyl_Carrier/Decarb"/>
</dbReference>
<evidence type="ECO:0000313" key="3">
    <source>
        <dbReference type="EMBL" id="NNF06105.1"/>
    </source>
</evidence>
<dbReference type="Gene3D" id="2.40.50.100">
    <property type="match status" value="1"/>
</dbReference>
<dbReference type="PANTHER" id="PTHR45266:SF3">
    <property type="entry name" value="OXALOACETATE DECARBOXYLASE ALPHA CHAIN"/>
    <property type="match status" value="1"/>
</dbReference>
<protein>
    <submittedName>
        <fullName evidence="3">Acetyl-CoA carboxylase biotin carboxyl carrier protein subunit</fullName>
    </submittedName>
</protein>
<gene>
    <name evidence="3" type="ORF">HKN21_05040</name>
</gene>
<sequence length="174" mass="18680">MKTTYIVTIEDRELEVHVIEGGEQLIVRVDEQDHVVDLHHSLANLTGSMIIDGRAYEALTVPWRDGLDVFVSGDAFHVAVVNELWARAKDASGAAASGDENIVSPMPGSVVKVMVSEGDLVEAGSPVVVVEAMKMQNELTTAQGGKVTKVHVKDGDVVDQDAPLVDLHLEEESA</sequence>